<feature type="domain" description="RING-CH-type" evidence="11">
    <location>
        <begin position="10"/>
        <end position="71"/>
    </location>
</feature>
<evidence type="ECO:0000256" key="8">
    <source>
        <dbReference type="ARBA" id="ARBA00022989"/>
    </source>
</evidence>
<evidence type="ECO:0000256" key="3">
    <source>
        <dbReference type="ARBA" id="ARBA00022692"/>
    </source>
</evidence>
<evidence type="ECO:0000256" key="9">
    <source>
        <dbReference type="ARBA" id="ARBA00023136"/>
    </source>
</evidence>
<proteinExistence type="predicted"/>
<dbReference type="PANTHER" id="PTHR46065:SF3">
    <property type="entry name" value="FI20425P1"/>
    <property type="match status" value="1"/>
</dbReference>
<dbReference type="EMBL" id="JAWQEG010000974">
    <property type="protein sequence ID" value="KAK3883605.1"/>
    <property type="molecule type" value="Genomic_DNA"/>
</dbReference>
<feature type="transmembrane region" description="Helical" evidence="10">
    <location>
        <begin position="89"/>
        <end position="107"/>
    </location>
</feature>
<dbReference type="Proteomes" id="UP001286313">
    <property type="component" value="Unassembled WGS sequence"/>
</dbReference>
<dbReference type="Gene3D" id="3.30.40.10">
    <property type="entry name" value="Zinc/RING finger domain, C3HC4 (zinc finger)"/>
    <property type="match status" value="1"/>
</dbReference>
<reference evidence="12" key="1">
    <citation type="submission" date="2023-10" db="EMBL/GenBank/DDBJ databases">
        <title>Genome assemblies of two species of porcelain crab, Petrolisthes cinctipes and Petrolisthes manimaculis (Anomura: Porcellanidae).</title>
        <authorList>
            <person name="Angst P."/>
        </authorList>
    </citation>
    <scope>NUCLEOTIDE SEQUENCE</scope>
    <source>
        <strain evidence="12">PB745_01</strain>
        <tissue evidence="12">Gill</tissue>
    </source>
</reference>
<keyword evidence="2" id="KW-0808">Transferase</keyword>
<dbReference type="SUPFAM" id="SSF57850">
    <property type="entry name" value="RING/U-box"/>
    <property type="match status" value="1"/>
</dbReference>
<keyword evidence="7" id="KW-0862">Zinc</keyword>
<evidence type="ECO:0000256" key="7">
    <source>
        <dbReference type="ARBA" id="ARBA00022833"/>
    </source>
</evidence>
<keyword evidence="6" id="KW-0833">Ubl conjugation pathway</keyword>
<evidence type="ECO:0000256" key="5">
    <source>
        <dbReference type="ARBA" id="ARBA00022771"/>
    </source>
</evidence>
<dbReference type="InterPro" id="IPR011016">
    <property type="entry name" value="Znf_RING-CH"/>
</dbReference>
<keyword evidence="8 10" id="KW-1133">Transmembrane helix</keyword>
<dbReference type="GO" id="GO:0016567">
    <property type="term" value="P:protein ubiquitination"/>
    <property type="evidence" value="ECO:0007669"/>
    <property type="project" value="TreeGrafter"/>
</dbReference>
<gene>
    <name evidence="12" type="ORF">Pcinc_012107</name>
</gene>
<keyword evidence="3 10" id="KW-0812">Transmembrane</keyword>
<dbReference type="PANTHER" id="PTHR46065">
    <property type="entry name" value="E3 UBIQUITIN-PROTEIN LIGASE MARCH 2/3 FAMILY MEMBER"/>
    <property type="match status" value="1"/>
</dbReference>
<evidence type="ECO:0000313" key="13">
    <source>
        <dbReference type="Proteomes" id="UP001286313"/>
    </source>
</evidence>
<keyword evidence="5" id="KW-0863">Zinc-finger</keyword>
<name>A0AAE1G027_PETCI</name>
<dbReference type="Pfam" id="PF12906">
    <property type="entry name" value="RINGv"/>
    <property type="match status" value="1"/>
</dbReference>
<dbReference type="AlphaFoldDB" id="A0AAE1G027"/>
<dbReference type="PROSITE" id="PS51292">
    <property type="entry name" value="ZF_RING_CH"/>
    <property type="match status" value="1"/>
</dbReference>
<organism evidence="12 13">
    <name type="scientific">Petrolisthes cinctipes</name>
    <name type="common">Flat porcelain crab</name>
    <dbReference type="NCBI Taxonomy" id="88211"/>
    <lineage>
        <taxon>Eukaryota</taxon>
        <taxon>Metazoa</taxon>
        <taxon>Ecdysozoa</taxon>
        <taxon>Arthropoda</taxon>
        <taxon>Crustacea</taxon>
        <taxon>Multicrustacea</taxon>
        <taxon>Malacostraca</taxon>
        <taxon>Eumalacostraca</taxon>
        <taxon>Eucarida</taxon>
        <taxon>Decapoda</taxon>
        <taxon>Pleocyemata</taxon>
        <taxon>Anomura</taxon>
        <taxon>Galatheoidea</taxon>
        <taxon>Porcellanidae</taxon>
        <taxon>Petrolisthes</taxon>
    </lineage>
</organism>
<evidence type="ECO:0000256" key="2">
    <source>
        <dbReference type="ARBA" id="ARBA00022679"/>
    </source>
</evidence>
<comment type="subcellular location">
    <subcellularLocation>
        <location evidence="1">Membrane</location>
        <topology evidence="1">Multi-pass membrane protein</topology>
    </subcellularLocation>
</comment>
<keyword evidence="9 10" id="KW-0472">Membrane</keyword>
<keyword evidence="4" id="KW-0479">Metal-binding</keyword>
<dbReference type="GO" id="GO:0008270">
    <property type="term" value="F:zinc ion binding"/>
    <property type="evidence" value="ECO:0007669"/>
    <property type="project" value="UniProtKB-KW"/>
</dbReference>
<protein>
    <recommendedName>
        <fullName evidence="11">RING-CH-type domain-containing protein</fullName>
    </recommendedName>
</protein>
<evidence type="ECO:0000256" key="4">
    <source>
        <dbReference type="ARBA" id="ARBA00022723"/>
    </source>
</evidence>
<comment type="caution">
    <text evidence="12">The sequence shown here is derived from an EMBL/GenBank/DDBJ whole genome shotgun (WGS) entry which is preliminary data.</text>
</comment>
<evidence type="ECO:0000256" key="6">
    <source>
        <dbReference type="ARBA" id="ARBA00022786"/>
    </source>
</evidence>
<sequence>MKRSTSISSSHSSNQDCCRICFVEGDAKHPFVSPCLCAGTMRYVHQSCLQKWTKFSKNESCELCKFKFIRKNKPFLKWERLGVSRKENLVVIGLIVAHVLSLSYVIWRVNDNLIQLPEVLKLSKIVWSL</sequence>
<keyword evidence="13" id="KW-1185">Reference proteome</keyword>
<evidence type="ECO:0000256" key="1">
    <source>
        <dbReference type="ARBA" id="ARBA00004141"/>
    </source>
</evidence>
<evidence type="ECO:0000259" key="11">
    <source>
        <dbReference type="PROSITE" id="PS51292"/>
    </source>
</evidence>
<dbReference type="GO" id="GO:0016020">
    <property type="term" value="C:membrane"/>
    <property type="evidence" value="ECO:0007669"/>
    <property type="project" value="UniProtKB-SubCell"/>
</dbReference>
<accession>A0AAE1G027</accession>
<dbReference type="SMART" id="SM00744">
    <property type="entry name" value="RINGv"/>
    <property type="match status" value="1"/>
</dbReference>
<evidence type="ECO:0000256" key="10">
    <source>
        <dbReference type="SAM" id="Phobius"/>
    </source>
</evidence>
<dbReference type="InterPro" id="IPR013083">
    <property type="entry name" value="Znf_RING/FYVE/PHD"/>
</dbReference>
<dbReference type="GO" id="GO:0004842">
    <property type="term" value="F:ubiquitin-protein transferase activity"/>
    <property type="evidence" value="ECO:0007669"/>
    <property type="project" value="TreeGrafter"/>
</dbReference>
<evidence type="ECO:0000313" key="12">
    <source>
        <dbReference type="EMBL" id="KAK3883605.1"/>
    </source>
</evidence>